<organism evidence="1">
    <name type="scientific">mine drainage metagenome</name>
    <dbReference type="NCBI Taxonomy" id="410659"/>
    <lineage>
        <taxon>unclassified sequences</taxon>
        <taxon>metagenomes</taxon>
        <taxon>ecological metagenomes</taxon>
    </lineage>
</organism>
<evidence type="ECO:0000313" key="1">
    <source>
        <dbReference type="EMBL" id="EQD31254.1"/>
    </source>
</evidence>
<gene>
    <name evidence="1" type="ORF">B2A_13778</name>
</gene>
<comment type="caution">
    <text evidence="1">The sequence shown here is derived from an EMBL/GenBank/DDBJ whole genome shotgun (WGS) entry which is preliminary data.</text>
</comment>
<accession>T0ZR89</accession>
<proteinExistence type="predicted"/>
<protein>
    <submittedName>
        <fullName evidence="1">Uncharacterized protein</fullName>
    </submittedName>
</protein>
<dbReference type="AlphaFoldDB" id="T0ZR89"/>
<dbReference type="EMBL" id="AUZZ01009987">
    <property type="protein sequence ID" value="EQD31254.1"/>
    <property type="molecule type" value="Genomic_DNA"/>
</dbReference>
<name>T0ZR89_9ZZZZ</name>
<reference evidence="1" key="1">
    <citation type="submission" date="2013-08" db="EMBL/GenBank/DDBJ databases">
        <authorList>
            <person name="Mendez C."/>
            <person name="Richter M."/>
            <person name="Ferrer M."/>
            <person name="Sanchez J."/>
        </authorList>
    </citation>
    <scope>NUCLEOTIDE SEQUENCE</scope>
</reference>
<feature type="non-terminal residue" evidence="1">
    <location>
        <position position="1"/>
    </location>
</feature>
<feature type="non-terminal residue" evidence="1">
    <location>
        <position position="94"/>
    </location>
</feature>
<sequence length="94" mass="10069">NGLPGAQRKTFLEMAAKGAQYANLFLPALLIDLAAFNDPGTEAVFRLWAKAPPADSFMPQEAIEAFVIAHVALARLRIDLPRYVEGSPAACALS</sequence>
<reference evidence="1" key="2">
    <citation type="journal article" date="2014" name="ISME J.">
        <title>Microbial stratification in low pH oxic and suboxic macroscopic growths along an acid mine drainage.</title>
        <authorList>
            <person name="Mendez-Garcia C."/>
            <person name="Mesa V."/>
            <person name="Sprenger R.R."/>
            <person name="Richter M."/>
            <person name="Diez M.S."/>
            <person name="Solano J."/>
            <person name="Bargiela R."/>
            <person name="Golyshina O.V."/>
            <person name="Manteca A."/>
            <person name="Ramos J.L."/>
            <person name="Gallego J.R."/>
            <person name="Llorente I."/>
            <person name="Martins Dos Santos V.A."/>
            <person name="Jensen O.N."/>
            <person name="Pelaez A.I."/>
            <person name="Sanchez J."/>
            <person name="Ferrer M."/>
        </authorList>
    </citation>
    <scope>NUCLEOTIDE SEQUENCE</scope>
</reference>